<proteinExistence type="predicted"/>
<dbReference type="EMBL" id="AB609751">
    <property type="protein sequence ID" value="BBE38810.1"/>
    <property type="molecule type" value="Genomic_DNA"/>
</dbReference>
<sequence length="42" mass="5058">MRWFRCLRWYAAASVLRCSHLNRALCCHPNVIYPCFFVRLAL</sequence>
<evidence type="ECO:0000313" key="1">
    <source>
        <dbReference type="EMBL" id="BBE38810.1"/>
    </source>
</evidence>
<reference evidence="1" key="1">
    <citation type="submission" date="2011-01" db="EMBL/GenBank/DDBJ databases">
        <title>Evolutionary Significance of Chromosomal Super-Integrons in Vibrio vulnificus Strains.</title>
        <authorList>
            <person name="Shu H.Y."/>
            <person name="Wu K.M."/>
            <person name="Liu T.T."/>
            <person name="Liu Y.M."/>
            <person name="Liao T.L."/>
            <person name="Hor L.I."/>
            <person name="Tsai S.F."/>
            <person name="Chen C.Y."/>
        </authorList>
    </citation>
    <scope>NUCLEOTIDE SEQUENCE</scope>
    <source>
        <strain evidence="1">CECT4999</strain>
    </source>
</reference>
<dbReference type="AlphaFoldDB" id="A0A6S4PWV9"/>
<name>A0A6S4PWV9_VIBVL</name>
<protein>
    <submittedName>
        <fullName evidence="1">Uncharacterized protein</fullName>
    </submittedName>
</protein>
<accession>A0A6S4PWV9</accession>
<organism evidence="1">
    <name type="scientific">Vibrio vulnificus</name>
    <dbReference type="NCBI Taxonomy" id="672"/>
    <lineage>
        <taxon>Bacteria</taxon>
        <taxon>Pseudomonadati</taxon>
        <taxon>Pseudomonadota</taxon>
        <taxon>Gammaproteobacteria</taxon>
        <taxon>Vibrionales</taxon>
        <taxon>Vibrionaceae</taxon>
        <taxon>Vibrio</taxon>
    </lineage>
</organism>